<dbReference type="InterPro" id="IPR045478">
    <property type="entry name" value="Exportin-5_C"/>
</dbReference>
<accession>A0A9W7XU95</accession>
<dbReference type="EMBL" id="JANBOI010002582">
    <property type="protein sequence ID" value="KAJ1720944.1"/>
    <property type="molecule type" value="Genomic_DNA"/>
</dbReference>
<dbReference type="Pfam" id="PF19273">
    <property type="entry name" value="Exportin-5"/>
    <property type="match status" value="1"/>
</dbReference>
<feature type="compositionally biased region" description="Polar residues" evidence="1">
    <location>
        <begin position="56"/>
        <end position="65"/>
    </location>
</feature>
<gene>
    <name evidence="3" type="ORF">LPJ61_006104</name>
</gene>
<name>A0A9W7XU95_9FUNG</name>
<dbReference type="InterPro" id="IPR011989">
    <property type="entry name" value="ARM-like"/>
</dbReference>
<proteinExistence type="predicted"/>
<feature type="domain" description="Exportin-5 C-terminal" evidence="2">
    <location>
        <begin position="15"/>
        <end position="172"/>
    </location>
</feature>
<keyword evidence="4" id="KW-1185">Reference proteome</keyword>
<evidence type="ECO:0000259" key="2">
    <source>
        <dbReference type="Pfam" id="PF19273"/>
    </source>
</evidence>
<evidence type="ECO:0000256" key="1">
    <source>
        <dbReference type="SAM" id="MobiDB-lite"/>
    </source>
</evidence>
<evidence type="ECO:0000313" key="3">
    <source>
        <dbReference type="EMBL" id="KAJ1720944.1"/>
    </source>
</evidence>
<reference evidence="3" key="1">
    <citation type="submission" date="2022-07" db="EMBL/GenBank/DDBJ databases">
        <title>Phylogenomic reconstructions and comparative analyses of Kickxellomycotina fungi.</title>
        <authorList>
            <person name="Reynolds N.K."/>
            <person name="Stajich J.E."/>
            <person name="Barry K."/>
            <person name="Grigoriev I.V."/>
            <person name="Crous P."/>
            <person name="Smith M.E."/>
        </authorList>
    </citation>
    <scope>NUCLEOTIDE SEQUENCE</scope>
    <source>
        <strain evidence="3">BCRC 34381</strain>
    </source>
</reference>
<feature type="region of interest" description="Disordered" evidence="1">
    <location>
        <begin position="44"/>
        <end position="65"/>
    </location>
</feature>
<organism evidence="3 4">
    <name type="scientific">Coemansia biformis</name>
    <dbReference type="NCBI Taxonomy" id="1286918"/>
    <lineage>
        <taxon>Eukaryota</taxon>
        <taxon>Fungi</taxon>
        <taxon>Fungi incertae sedis</taxon>
        <taxon>Zoopagomycota</taxon>
        <taxon>Kickxellomycotina</taxon>
        <taxon>Kickxellomycetes</taxon>
        <taxon>Kickxellales</taxon>
        <taxon>Kickxellaceae</taxon>
        <taxon>Coemansia</taxon>
    </lineage>
</organism>
<sequence>MQLDDSVRAIGEFAAAWLEPLFAFCTESLGSEWKDLRARGVASTLSDEDGAAGRQKGSNESTSVTDDMVHEKVVRDWTRAWSQQILGRLLASIGMWFPEAAQIENELASSSRVTAAAAPAKLAKHQQQGNRALGAYVLGAPSVLASALTASLGALKYNDTASASRVLAQLAVMAPSLLLVSLLPMYQPPTPAHASITSNYCARIQGSAPNAGDRCSDLFAWLAADLPNALVDVLRDASLVDLQDAALSLLADLAFTSAAVASRMPIHWSFRNSSGAADQRASAIPLTASIVPVGDPGLVYRQTVVRTMAPALQAAGVAAEEVDQTLTQLAASPAADTKHRRALLKIALQPLLAVEKSKLFSERDPKPAKPSAGRAALDGGLKHVAPASWTNKHDGQSTSVLDNDAQFDLGSLMP</sequence>
<comment type="caution">
    <text evidence="3">The sequence shown here is derived from an EMBL/GenBank/DDBJ whole genome shotgun (WGS) entry which is preliminary data.</text>
</comment>
<protein>
    <recommendedName>
        <fullName evidence="2">Exportin-5 C-terminal domain-containing protein</fullName>
    </recommendedName>
</protein>
<feature type="region of interest" description="Disordered" evidence="1">
    <location>
        <begin position="386"/>
        <end position="414"/>
    </location>
</feature>
<evidence type="ECO:0000313" key="4">
    <source>
        <dbReference type="Proteomes" id="UP001143981"/>
    </source>
</evidence>
<dbReference type="Gene3D" id="1.25.10.10">
    <property type="entry name" value="Leucine-rich Repeat Variant"/>
    <property type="match status" value="1"/>
</dbReference>
<dbReference type="AlphaFoldDB" id="A0A9W7XU95"/>
<dbReference type="Proteomes" id="UP001143981">
    <property type="component" value="Unassembled WGS sequence"/>
</dbReference>
<dbReference type="OrthoDB" id="2215036at2759"/>